<dbReference type="Gene3D" id="2.40.128.130">
    <property type="entry name" value="Autotransporter beta-domain"/>
    <property type="match status" value="1"/>
</dbReference>
<accession>A0ABQ6T092</accession>
<dbReference type="PROSITE" id="PS51892">
    <property type="entry name" value="SUBTILASE"/>
    <property type="match status" value="1"/>
</dbReference>
<keyword evidence="4 5" id="KW-0720">Serine protease</keyword>
<dbReference type="Gene3D" id="3.40.50.200">
    <property type="entry name" value="Peptidase S8/S53 domain"/>
    <property type="match status" value="1"/>
</dbReference>
<dbReference type="Proteomes" id="UP000326367">
    <property type="component" value="Unassembled WGS sequence"/>
</dbReference>
<comment type="similarity">
    <text evidence="5">Belongs to the peptidase S8 family.</text>
</comment>
<dbReference type="NCBIfam" id="TIGR02601">
    <property type="entry name" value="autotrns_rpt"/>
    <property type="match status" value="1"/>
</dbReference>
<evidence type="ECO:0000256" key="5">
    <source>
        <dbReference type="PROSITE-ProRule" id="PRU01240"/>
    </source>
</evidence>
<dbReference type="Pfam" id="PF03797">
    <property type="entry name" value="Autotransporter"/>
    <property type="match status" value="1"/>
</dbReference>
<keyword evidence="1 5" id="KW-0645">Protease</keyword>
<dbReference type="PROSITE" id="PS51257">
    <property type="entry name" value="PROKAR_LIPOPROTEIN"/>
    <property type="match status" value="1"/>
</dbReference>
<dbReference type="InterPro" id="IPR036709">
    <property type="entry name" value="Autotransporte_beta_dom_sf"/>
</dbReference>
<proteinExistence type="inferred from homology"/>
<dbReference type="InterPro" id="IPR013425">
    <property type="entry name" value="Autotrns_rpt"/>
</dbReference>
<dbReference type="CDD" id="cd04848">
    <property type="entry name" value="Peptidases_S8_Autotransporter_serine_protease_like"/>
    <property type="match status" value="1"/>
</dbReference>
<dbReference type="PANTHER" id="PTHR42884">
    <property type="entry name" value="PROPROTEIN CONVERTASE SUBTILISIN/KEXIN-RELATED"/>
    <property type="match status" value="1"/>
</dbReference>
<comment type="caution">
    <text evidence="8">The sequence shown here is derived from an EMBL/GenBank/DDBJ whole genome shotgun (WGS) entry which is preliminary data.</text>
</comment>
<sequence length="950" mass="97485">MERKTMAPSVLGSALVVALTACGGGGGGSNVRIDPPPTTPPTPPPTTPPPTTPTQPAEPAINAHLSITKADAARSAGLDGSGVRIGIVDSGVQRNHPTLTGRVLANYSYVDPRSNNLNNDDVVGHGTAVAELAAGKAFGSWPGGIAPNAQIVSARIISDTRPTDDGSGNGNQVDGALGLAGVHQDLINQGVKIMNNSWGGLYWTNAAATAPIAAEYRPFIIGNNGLVVFATGNESKANPSDMAALPSQAGPNNSRPAADLERGWLAVTAVDSTDPSKLAGYANACGVAASYCLAAPGAAIFVNPNYPTGSTLLWNYGTSFAAPLVSGAAAVVWQKYPYFSNDLVRQTLLGTATDLGAPGVDSTFGYGLLNIAKAINGPAKFDWGNAVVNVSQTGLDSVWSNDISGSGGLVKQGVGALGLSGTNTYTGETRIEQGTLALRDGASITSSVVVVPQAGVPEGAALQFMTGTSRIRGNVDNGATVILRNANTSATIEGNYLHRAGARLSIALGSNPLEITGTATLQGGDVHVASIVSGYVAADGRTQTVLHAGQGVTGRFDAVSNSLPQGTLLQSSLTYGSDNVVLVTDRINVTQAASLARASNAALASALRVESAFERLDLGAGSASFADGAAALQRVEGNQALQASLDSLSGKAHALAAAATFDSIDLGRRALSARFGQVQAAPRLGGTWQNALGDAGQGSFSASGTDTRGWMMGQDVAMGGNGVLGFAFGELRSYSNSSWGGDRGRDRQSQAQLYAGWSSGGAYALGQVGAGQFTRQIDRQLLLGAGQYGVNARYGGSFSMASVETGYRLGSAHAALTPYVGADYARVGNDRFSEQGGLGFGLRTQGGISSRSQALAGVRAEREWRGWSLRGYAEWQQLLSSQGLDADASFVGVDAWAPMAGLQPTRSGGLFGVSVESWLSRNTRLGFGYDQRFGPRGDLRQVALRYSAAF</sequence>
<dbReference type="InterPro" id="IPR023827">
    <property type="entry name" value="Peptidase_S8_Asp-AS"/>
</dbReference>
<evidence type="ECO:0000256" key="3">
    <source>
        <dbReference type="ARBA" id="ARBA00022801"/>
    </source>
</evidence>
<keyword evidence="3 5" id="KW-0378">Hydrolase</keyword>
<keyword evidence="2" id="KW-0732">Signal</keyword>
<feature type="active site" description="Charge relay system" evidence="5">
    <location>
        <position position="125"/>
    </location>
</feature>
<dbReference type="SUPFAM" id="SSF103515">
    <property type="entry name" value="Autotransporter"/>
    <property type="match status" value="1"/>
</dbReference>
<dbReference type="PRINTS" id="PR00723">
    <property type="entry name" value="SUBTILISIN"/>
</dbReference>
<dbReference type="PROSITE" id="PS00138">
    <property type="entry name" value="SUBTILASE_SER"/>
    <property type="match status" value="1"/>
</dbReference>
<feature type="region of interest" description="Disordered" evidence="6">
    <location>
        <begin position="26"/>
        <end position="58"/>
    </location>
</feature>
<feature type="active site" description="Charge relay system" evidence="5">
    <location>
        <position position="319"/>
    </location>
</feature>
<feature type="active site" description="Charge relay system" evidence="5">
    <location>
        <position position="89"/>
    </location>
</feature>
<name>A0ABQ6T092_9GAMM</name>
<dbReference type="InterPro" id="IPR005546">
    <property type="entry name" value="Autotransporte_beta"/>
</dbReference>
<dbReference type="Pfam" id="PF00082">
    <property type="entry name" value="Peptidase_S8"/>
    <property type="match status" value="1"/>
</dbReference>
<dbReference type="RefSeq" id="WP_150454799.1">
    <property type="nucleotide sequence ID" value="NZ_VYKI01000012.1"/>
</dbReference>
<evidence type="ECO:0000256" key="1">
    <source>
        <dbReference type="ARBA" id="ARBA00022670"/>
    </source>
</evidence>
<protein>
    <submittedName>
        <fullName evidence="8">S8 family serine peptidase</fullName>
    </submittedName>
</protein>
<feature type="domain" description="Autotransporter" evidence="7">
    <location>
        <begin position="680"/>
        <end position="950"/>
    </location>
</feature>
<gene>
    <name evidence="8" type="ORF">FJU31_11120</name>
</gene>
<reference evidence="8 9" key="1">
    <citation type="journal article" date="2020" name="Antonie Van Leeuwenhoek">
        <title>Stenotrophomonas cyclobalanopsidis sp. nov., isolated from the leaf spot disease of Cyclobalanopsis patelliformis.</title>
        <authorList>
            <person name="Bian D.R."/>
            <person name="Xue H."/>
            <person name="Piao C.G."/>
            <person name="Li Y."/>
        </authorList>
    </citation>
    <scope>NUCLEOTIDE SEQUENCE [LARGE SCALE GENOMIC DNA]</scope>
    <source>
        <strain evidence="8 9">TPQG1-4</strain>
    </source>
</reference>
<evidence type="ECO:0000256" key="6">
    <source>
        <dbReference type="SAM" id="MobiDB-lite"/>
    </source>
</evidence>
<dbReference type="EMBL" id="VYKI01000012">
    <property type="protein sequence ID" value="KAA8997851.1"/>
    <property type="molecule type" value="Genomic_DNA"/>
</dbReference>
<evidence type="ECO:0000313" key="8">
    <source>
        <dbReference type="EMBL" id="KAA8997851.1"/>
    </source>
</evidence>
<dbReference type="InterPro" id="IPR036852">
    <property type="entry name" value="Peptidase_S8/S53_dom_sf"/>
</dbReference>
<dbReference type="PROSITE" id="PS51208">
    <property type="entry name" value="AUTOTRANSPORTER"/>
    <property type="match status" value="1"/>
</dbReference>
<dbReference type="PANTHER" id="PTHR42884:SF14">
    <property type="entry name" value="NEUROENDOCRINE CONVERTASE 1"/>
    <property type="match status" value="1"/>
</dbReference>
<evidence type="ECO:0000313" key="9">
    <source>
        <dbReference type="Proteomes" id="UP000326367"/>
    </source>
</evidence>
<evidence type="ECO:0000259" key="7">
    <source>
        <dbReference type="PROSITE" id="PS51208"/>
    </source>
</evidence>
<keyword evidence="9" id="KW-1185">Reference proteome</keyword>
<dbReference type="InterPro" id="IPR023828">
    <property type="entry name" value="Peptidase_S8_Ser-AS"/>
</dbReference>
<dbReference type="InterPro" id="IPR000209">
    <property type="entry name" value="Peptidase_S8/S53_dom"/>
</dbReference>
<dbReference type="InterPro" id="IPR015500">
    <property type="entry name" value="Peptidase_S8_subtilisin-rel"/>
</dbReference>
<dbReference type="InterPro" id="IPR034061">
    <property type="entry name" value="Peptidases_S8_Autotransporter"/>
</dbReference>
<feature type="compositionally biased region" description="Pro residues" evidence="6">
    <location>
        <begin position="34"/>
        <end position="53"/>
    </location>
</feature>
<dbReference type="SMART" id="SM00869">
    <property type="entry name" value="Autotransporter"/>
    <property type="match status" value="1"/>
</dbReference>
<evidence type="ECO:0000256" key="2">
    <source>
        <dbReference type="ARBA" id="ARBA00022729"/>
    </source>
</evidence>
<evidence type="ECO:0000256" key="4">
    <source>
        <dbReference type="ARBA" id="ARBA00022825"/>
    </source>
</evidence>
<dbReference type="Pfam" id="PF12951">
    <property type="entry name" value="PATR"/>
    <property type="match status" value="1"/>
</dbReference>
<dbReference type="PROSITE" id="PS00136">
    <property type="entry name" value="SUBTILASE_ASP"/>
    <property type="match status" value="1"/>
</dbReference>
<organism evidence="8 9">
    <name type="scientific">Stenotrophomonas cyclobalanopsidis</name>
    <dbReference type="NCBI Taxonomy" id="2771362"/>
    <lineage>
        <taxon>Bacteria</taxon>
        <taxon>Pseudomonadati</taxon>
        <taxon>Pseudomonadota</taxon>
        <taxon>Gammaproteobacteria</taxon>
        <taxon>Lysobacterales</taxon>
        <taxon>Lysobacteraceae</taxon>
        <taxon>Stenotrophomonas</taxon>
    </lineage>
</organism>
<dbReference type="SUPFAM" id="SSF52743">
    <property type="entry name" value="Subtilisin-like"/>
    <property type="match status" value="1"/>
</dbReference>